<keyword evidence="3" id="KW-1133">Transmembrane helix</keyword>
<evidence type="ECO:0000313" key="5">
    <source>
        <dbReference type="EMBL" id="OHA02151.1"/>
    </source>
</evidence>
<evidence type="ECO:0000259" key="4">
    <source>
        <dbReference type="Pfam" id="PF00689"/>
    </source>
</evidence>
<evidence type="ECO:0000256" key="2">
    <source>
        <dbReference type="ARBA" id="ARBA00022475"/>
    </source>
</evidence>
<dbReference type="Pfam" id="PF00689">
    <property type="entry name" value="Cation_ATPase_C"/>
    <property type="match status" value="1"/>
</dbReference>
<name>A0A1G2KUN8_9BACT</name>
<dbReference type="SUPFAM" id="SSF81665">
    <property type="entry name" value="Calcium ATPase, transmembrane domain M"/>
    <property type="match status" value="1"/>
</dbReference>
<keyword evidence="3" id="KW-0472">Membrane</keyword>
<dbReference type="Proteomes" id="UP000178710">
    <property type="component" value="Unassembled WGS sequence"/>
</dbReference>
<keyword evidence="2" id="KW-1003">Cell membrane</keyword>
<dbReference type="InterPro" id="IPR006068">
    <property type="entry name" value="ATPase_P-typ_cation-transptr_C"/>
</dbReference>
<evidence type="ECO:0000256" key="3">
    <source>
        <dbReference type="SAM" id="Phobius"/>
    </source>
</evidence>
<dbReference type="InterPro" id="IPR023298">
    <property type="entry name" value="ATPase_P-typ_TM_dom_sf"/>
</dbReference>
<dbReference type="AlphaFoldDB" id="A0A1G2KUN8"/>
<dbReference type="GO" id="GO:0005886">
    <property type="term" value="C:plasma membrane"/>
    <property type="evidence" value="ECO:0007669"/>
    <property type="project" value="UniProtKB-SubCell"/>
</dbReference>
<dbReference type="Gene3D" id="1.20.1110.10">
    <property type="entry name" value="Calcium-transporting ATPase, transmembrane domain"/>
    <property type="match status" value="1"/>
</dbReference>
<feature type="transmembrane region" description="Helical" evidence="3">
    <location>
        <begin position="71"/>
        <end position="88"/>
    </location>
</feature>
<accession>A0A1G2KUN8</accession>
<dbReference type="PANTHER" id="PTHR43294:SF21">
    <property type="entry name" value="CATION TRANSPORTING ATPASE"/>
    <property type="match status" value="1"/>
</dbReference>
<comment type="subcellular location">
    <subcellularLocation>
        <location evidence="1">Cell membrane</location>
        <topology evidence="1">Multi-pass membrane protein</topology>
    </subcellularLocation>
</comment>
<feature type="transmembrane region" description="Helical" evidence="3">
    <location>
        <begin position="7"/>
        <end position="27"/>
    </location>
</feature>
<dbReference type="EMBL" id="MHQK01000008">
    <property type="protein sequence ID" value="OHA02151.1"/>
    <property type="molecule type" value="Genomic_DNA"/>
</dbReference>
<proteinExistence type="predicted"/>
<reference evidence="5 6" key="1">
    <citation type="journal article" date="2016" name="Nat. Commun.">
        <title>Thousands of microbial genomes shed light on interconnected biogeochemical processes in an aquifer system.</title>
        <authorList>
            <person name="Anantharaman K."/>
            <person name="Brown C.T."/>
            <person name="Hug L.A."/>
            <person name="Sharon I."/>
            <person name="Castelle C.J."/>
            <person name="Probst A.J."/>
            <person name="Thomas B.C."/>
            <person name="Singh A."/>
            <person name="Wilkins M.J."/>
            <person name="Karaoz U."/>
            <person name="Brodie E.L."/>
            <person name="Williams K.H."/>
            <person name="Hubbard S.S."/>
            <person name="Banfield J.F."/>
        </authorList>
    </citation>
    <scope>NUCLEOTIDE SEQUENCE [LARGE SCALE GENOMIC DNA]</scope>
</reference>
<feature type="transmembrane region" description="Helical" evidence="3">
    <location>
        <begin position="100"/>
        <end position="119"/>
    </location>
</feature>
<feature type="domain" description="Cation-transporting P-type ATPase C-terminal" evidence="4">
    <location>
        <begin position="2"/>
        <end position="126"/>
    </location>
</feature>
<gene>
    <name evidence="5" type="ORF">A3C12_00075</name>
</gene>
<keyword evidence="3" id="KW-0812">Transmembrane</keyword>
<dbReference type="InterPro" id="IPR050510">
    <property type="entry name" value="Cation_transp_ATPase_P-type"/>
</dbReference>
<evidence type="ECO:0000313" key="6">
    <source>
        <dbReference type="Proteomes" id="UP000178710"/>
    </source>
</evidence>
<sequence length="128" mass="14733">MDKLMAYRMVLMAIPMAAGALYLFTQYYETDMAKAWTMTLTVLAVFQWFNAWNCRSEDKSIFKTNPLSNKFLVGATFIIIALQIFAVYNPVMQRILRTVPLAASEWLVVIAFALSIVAVEETRKFLFR</sequence>
<protein>
    <recommendedName>
        <fullName evidence="4">Cation-transporting P-type ATPase C-terminal domain-containing protein</fullName>
    </recommendedName>
</protein>
<feature type="transmembrane region" description="Helical" evidence="3">
    <location>
        <begin position="33"/>
        <end position="51"/>
    </location>
</feature>
<comment type="caution">
    <text evidence="5">The sequence shown here is derived from an EMBL/GenBank/DDBJ whole genome shotgun (WGS) entry which is preliminary data.</text>
</comment>
<evidence type="ECO:0000256" key="1">
    <source>
        <dbReference type="ARBA" id="ARBA00004651"/>
    </source>
</evidence>
<dbReference type="PANTHER" id="PTHR43294">
    <property type="entry name" value="SODIUM/POTASSIUM-TRANSPORTING ATPASE SUBUNIT ALPHA"/>
    <property type="match status" value="1"/>
</dbReference>
<organism evidence="5 6">
    <name type="scientific">Candidatus Sungbacteria bacterium RIFCSPHIGHO2_02_FULL_49_20</name>
    <dbReference type="NCBI Taxonomy" id="1802272"/>
    <lineage>
        <taxon>Bacteria</taxon>
        <taxon>Candidatus Sungiibacteriota</taxon>
    </lineage>
</organism>